<gene>
    <name evidence="3" type="ORF">HPB48_006954</name>
</gene>
<feature type="compositionally biased region" description="Pro residues" evidence="2">
    <location>
        <begin position="540"/>
        <end position="553"/>
    </location>
</feature>
<feature type="compositionally biased region" description="Gly residues" evidence="2">
    <location>
        <begin position="720"/>
        <end position="730"/>
    </location>
</feature>
<feature type="compositionally biased region" description="Pro residues" evidence="2">
    <location>
        <begin position="700"/>
        <end position="717"/>
    </location>
</feature>
<dbReference type="EMBL" id="JABSTR010000008">
    <property type="protein sequence ID" value="KAH9377241.1"/>
    <property type="molecule type" value="Genomic_DNA"/>
</dbReference>
<evidence type="ECO:0000256" key="1">
    <source>
        <dbReference type="ARBA" id="ARBA00022553"/>
    </source>
</evidence>
<feature type="compositionally biased region" description="Basic and acidic residues" evidence="2">
    <location>
        <begin position="520"/>
        <end position="538"/>
    </location>
</feature>
<dbReference type="PANTHER" id="PTHR14429:SF22">
    <property type="entry name" value="AGAP013055-PA"/>
    <property type="match status" value="1"/>
</dbReference>
<name>A0A9J6GR97_HAELO</name>
<reference evidence="3 4" key="1">
    <citation type="journal article" date="2020" name="Cell">
        <title>Large-Scale Comparative Analyses of Tick Genomes Elucidate Their Genetic Diversity and Vector Capacities.</title>
        <authorList>
            <consortium name="Tick Genome and Microbiome Consortium (TIGMIC)"/>
            <person name="Jia N."/>
            <person name="Wang J."/>
            <person name="Shi W."/>
            <person name="Du L."/>
            <person name="Sun Y."/>
            <person name="Zhan W."/>
            <person name="Jiang J.F."/>
            <person name="Wang Q."/>
            <person name="Zhang B."/>
            <person name="Ji P."/>
            <person name="Bell-Sakyi L."/>
            <person name="Cui X.M."/>
            <person name="Yuan T.T."/>
            <person name="Jiang B.G."/>
            <person name="Yang W.F."/>
            <person name="Lam T.T."/>
            <person name="Chang Q.C."/>
            <person name="Ding S.J."/>
            <person name="Wang X.J."/>
            <person name="Zhu J.G."/>
            <person name="Ruan X.D."/>
            <person name="Zhao L."/>
            <person name="Wei J.T."/>
            <person name="Ye R.Z."/>
            <person name="Que T.C."/>
            <person name="Du C.H."/>
            <person name="Zhou Y.H."/>
            <person name="Cheng J.X."/>
            <person name="Dai P.F."/>
            <person name="Guo W.B."/>
            <person name="Han X.H."/>
            <person name="Huang E.J."/>
            <person name="Li L.F."/>
            <person name="Wei W."/>
            <person name="Gao Y.C."/>
            <person name="Liu J.Z."/>
            <person name="Shao H.Z."/>
            <person name="Wang X."/>
            <person name="Wang C.C."/>
            <person name="Yang T.C."/>
            <person name="Huo Q.B."/>
            <person name="Li W."/>
            <person name="Chen H.Y."/>
            <person name="Chen S.E."/>
            <person name="Zhou L.G."/>
            <person name="Ni X.B."/>
            <person name="Tian J.H."/>
            <person name="Sheng Y."/>
            <person name="Liu T."/>
            <person name="Pan Y.S."/>
            <person name="Xia L.Y."/>
            <person name="Li J."/>
            <person name="Zhao F."/>
            <person name="Cao W.C."/>
        </authorList>
    </citation>
    <scope>NUCLEOTIDE SEQUENCE [LARGE SCALE GENOMIC DNA]</scope>
    <source>
        <strain evidence="3">HaeL-2018</strain>
    </source>
</reference>
<feature type="compositionally biased region" description="Basic and acidic residues" evidence="2">
    <location>
        <begin position="473"/>
        <end position="483"/>
    </location>
</feature>
<feature type="compositionally biased region" description="Low complexity" evidence="2">
    <location>
        <begin position="197"/>
        <end position="242"/>
    </location>
</feature>
<sequence length="777" mass="81214">MFAAPPIPPPAAAPGLASAALAMPGGPAAFVPDSPLLPNQDLLRRELDTRFLASQDRSIAIPPPPYMRTEMHHHPTQQAQPPQHHAAAAASLHPHSPFLPPALAGSLVPQPSPHLYDKFHPKLDSPFYSRSAALGLSGYAGLSPLLNPTMASGTPFVAPAHLAAFQPKMNPLVKNKNMKSGRWCAMHVRIAWEIYNHQQKQQQQQQSSESAASSHKSSGPPSVGGVSAQSASSAPSSAGLSAKGDLLRAPNHHLYSSLPRPHDLSAFPSALLGAAGASMSRMPVSTTSSSLSRSTASRVLPPPGMSPFARPGFPPGFVAAAQASNAYGTLGGLAGLSANSAASLFAGRGDLGAAAAAGCLAQDPWGRLHRGAPFGPLGGAAPPTGGGPPGGAGGGGAWGGLKAEADRERLEQQQHEGEKQRRLEAAAADKERKEREAAAAMEKAKEIESLPEGMLRNGDYMDPRATTNSHHGLVRDREPHSRPSDWGSLREAPTRSPARPPKMEGPPHSFEPPPPQPPKVEVRVKEERREPDEPERKRPAPPPPAAAPAPPVVPSSEDFRNAHFLGLGQAERAAFWGAAAAAAGPLGGPPGADPYRSLLDFHHSAAAARSEMDREQLQRYRLLGPMVAFHERFRDVSELERLAIERELQSQLAAAPPCGPPTHSVLRPLPAARPSQPVPGQPRRAGGPKGGRGAKNGPSPQAPPRVPTEGAVPPPLIPCGSGGGAGGPNGGAPPHGLSALNHKMVGPLVDHGAHHEVALYAKERRELANHKAEGQLR</sequence>
<keyword evidence="1" id="KW-0597">Phosphoprotein</keyword>
<organism evidence="3 4">
    <name type="scientific">Haemaphysalis longicornis</name>
    <name type="common">Bush tick</name>
    <dbReference type="NCBI Taxonomy" id="44386"/>
    <lineage>
        <taxon>Eukaryota</taxon>
        <taxon>Metazoa</taxon>
        <taxon>Ecdysozoa</taxon>
        <taxon>Arthropoda</taxon>
        <taxon>Chelicerata</taxon>
        <taxon>Arachnida</taxon>
        <taxon>Acari</taxon>
        <taxon>Parasitiformes</taxon>
        <taxon>Ixodida</taxon>
        <taxon>Ixodoidea</taxon>
        <taxon>Ixodidae</taxon>
        <taxon>Haemaphysalinae</taxon>
        <taxon>Haemaphysalis</taxon>
    </lineage>
</organism>
<feature type="region of interest" description="Disordered" evidence="2">
    <location>
        <begin position="282"/>
        <end position="307"/>
    </location>
</feature>
<feature type="compositionally biased region" description="Gly residues" evidence="2">
    <location>
        <begin position="387"/>
        <end position="399"/>
    </location>
</feature>
<dbReference type="PANTHER" id="PTHR14429">
    <property type="entry name" value="FIBROSIN FAMILY MEMBER"/>
    <property type="match status" value="1"/>
</dbReference>
<evidence type="ECO:0000313" key="3">
    <source>
        <dbReference type="EMBL" id="KAH9377241.1"/>
    </source>
</evidence>
<dbReference type="OMA" id="MFGPKEG"/>
<feature type="region of interest" description="Disordered" evidence="2">
    <location>
        <begin position="197"/>
        <end position="243"/>
    </location>
</feature>
<dbReference type="AlphaFoldDB" id="A0A9J6GR97"/>
<accession>A0A9J6GR97</accession>
<dbReference type="Pfam" id="PF15336">
    <property type="entry name" value="Auts2"/>
    <property type="match status" value="1"/>
</dbReference>
<protein>
    <submittedName>
        <fullName evidence="3">Uncharacterized protein</fullName>
    </submittedName>
</protein>
<dbReference type="Proteomes" id="UP000821853">
    <property type="component" value="Unassembled WGS sequence"/>
</dbReference>
<feature type="compositionally biased region" description="Low complexity" evidence="2">
    <location>
        <begin position="282"/>
        <end position="299"/>
    </location>
</feature>
<keyword evidence="4" id="KW-1185">Reference proteome</keyword>
<evidence type="ECO:0000313" key="4">
    <source>
        <dbReference type="Proteomes" id="UP000821853"/>
    </source>
</evidence>
<evidence type="ECO:0000256" key="2">
    <source>
        <dbReference type="SAM" id="MobiDB-lite"/>
    </source>
</evidence>
<feature type="compositionally biased region" description="Pro residues" evidence="2">
    <location>
        <begin position="498"/>
        <end position="518"/>
    </location>
</feature>
<dbReference type="InterPro" id="IPR023246">
    <property type="entry name" value="AUTS2"/>
</dbReference>
<feature type="compositionally biased region" description="Basic and acidic residues" evidence="2">
    <location>
        <begin position="403"/>
        <end position="448"/>
    </location>
</feature>
<feature type="region of interest" description="Disordered" evidence="2">
    <location>
        <begin position="371"/>
        <end position="557"/>
    </location>
</feature>
<feature type="compositionally biased region" description="Low complexity" evidence="2">
    <location>
        <begin position="371"/>
        <end position="383"/>
    </location>
</feature>
<comment type="caution">
    <text evidence="3">The sequence shown here is derived from an EMBL/GenBank/DDBJ whole genome shotgun (WGS) entry which is preliminary data.</text>
</comment>
<feature type="region of interest" description="Disordered" evidence="2">
    <location>
        <begin position="653"/>
        <end position="738"/>
    </location>
</feature>
<dbReference type="OrthoDB" id="10060000at2759"/>
<dbReference type="VEuPathDB" id="VectorBase:HLOH_053396"/>
<feature type="compositionally biased region" description="Low complexity" evidence="2">
    <location>
        <begin position="76"/>
        <end position="90"/>
    </location>
</feature>
<proteinExistence type="predicted"/>
<feature type="region of interest" description="Disordered" evidence="2">
    <location>
        <begin position="58"/>
        <end position="90"/>
    </location>
</feature>